<dbReference type="OrthoDB" id="6376697at2759"/>
<dbReference type="Gene3D" id="1.20.120.230">
    <property type="entry name" value="Alpha-catenin/vinculin-like"/>
    <property type="match status" value="1"/>
</dbReference>
<comment type="similarity">
    <text evidence="2">Belongs to the vinculin/alpha-catenin family.</text>
</comment>
<dbReference type="GO" id="GO:0008013">
    <property type="term" value="F:beta-catenin binding"/>
    <property type="evidence" value="ECO:0007669"/>
    <property type="project" value="TreeGrafter"/>
</dbReference>
<evidence type="ECO:0000256" key="1">
    <source>
        <dbReference type="ARBA" id="ARBA00004496"/>
    </source>
</evidence>
<dbReference type="SUPFAM" id="SSF47220">
    <property type="entry name" value="alpha-catenin/vinculin-like"/>
    <property type="match status" value="1"/>
</dbReference>
<name>V8P3J1_OPHHA</name>
<accession>V8P3J1</accession>
<comment type="subcellular location">
    <subcellularLocation>
        <location evidence="1">Cytoplasm</location>
    </subcellularLocation>
</comment>
<dbReference type="GO" id="GO:0005737">
    <property type="term" value="C:cytoplasm"/>
    <property type="evidence" value="ECO:0007669"/>
    <property type="project" value="UniProtKB-SubCell"/>
</dbReference>
<dbReference type="GO" id="GO:0051015">
    <property type="term" value="F:actin filament binding"/>
    <property type="evidence" value="ECO:0007669"/>
    <property type="project" value="InterPro"/>
</dbReference>
<dbReference type="PANTHER" id="PTHR18914:SF23">
    <property type="entry name" value="CATENIN ALPHA-2"/>
    <property type="match status" value="1"/>
</dbReference>
<dbReference type="InterPro" id="IPR006077">
    <property type="entry name" value="Vinculin/catenin"/>
</dbReference>
<comment type="caution">
    <text evidence="4">The sequence shown here is derived from an EMBL/GenBank/DDBJ whole genome shotgun (WGS) entry which is preliminary data.</text>
</comment>
<protein>
    <submittedName>
        <fullName evidence="4">Uncharacterized protein</fullName>
    </submittedName>
</protein>
<keyword evidence="3" id="KW-0963">Cytoplasm</keyword>
<evidence type="ECO:0000256" key="3">
    <source>
        <dbReference type="ARBA" id="ARBA00022490"/>
    </source>
</evidence>
<evidence type="ECO:0000313" key="5">
    <source>
        <dbReference type="Proteomes" id="UP000018936"/>
    </source>
</evidence>
<keyword evidence="5" id="KW-1185">Reference proteome</keyword>
<dbReference type="GO" id="GO:0016342">
    <property type="term" value="C:catenin complex"/>
    <property type="evidence" value="ECO:0007669"/>
    <property type="project" value="TreeGrafter"/>
</dbReference>
<dbReference type="EMBL" id="AZIM01000995">
    <property type="protein sequence ID" value="ETE68536.1"/>
    <property type="molecule type" value="Genomic_DNA"/>
</dbReference>
<dbReference type="AlphaFoldDB" id="V8P3J1"/>
<dbReference type="GO" id="GO:0005912">
    <property type="term" value="C:adherens junction"/>
    <property type="evidence" value="ECO:0007669"/>
    <property type="project" value="TreeGrafter"/>
</dbReference>
<evidence type="ECO:0000256" key="2">
    <source>
        <dbReference type="ARBA" id="ARBA00008376"/>
    </source>
</evidence>
<dbReference type="TopDownProteomics" id="V8P3J1"/>
<dbReference type="GO" id="GO:0098609">
    <property type="term" value="P:cell-cell adhesion"/>
    <property type="evidence" value="ECO:0007669"/>
    <property type="project" value="TreeGrafter"/>
</dbReference>
<dbReference type="InterPro" id="IPR036723">
    <property type="entry name" value="Alpha-catenin/vinculin-like_sf"/>
</dbReference>
<feature type="non-terminal residue" evidence="4">
    <location>
        <position position="1"/>
    </location>
</feature>
<dbReference type="PANTHER" id="PTHR18914">
    <property type="entry name" value="ALPHA CATENIN"/>
    <property type="match status" value="1"/>
</dbReference>
<dbReference type="GO" id="GO:0016477">
    <property type="term" value="P:cell migration"/>
    <property type="evidence" value="ECO:0007669"/>
    <property type="project" value="TreeGrafter"/>
</dbReference>
<evidence type="ECO:0000313" key="4">
    <source>
        <dbReference type="EMBL" id="ETE68536.1"/>
    </source>
</evidence>
<proteinExistence type="inferred from homology"/>
<dbReference type="Pfam" id="PF01044">
    <property type="entry name" value="Vinculin"/>
    <property type="match status" value="1"/>
</dbReference>
<organism evidence="4 5">
    <name type="scientific">Ophiophagus hannah</name>
    <name type="common">King cobra</name>
    <name type="synonym">Naja hannah</name>
    <dbReference type="NCBI Taxonomy" id="8665"/>
    <lineage>
        <taxon>Eukaryota</taxon>
        <taxon>Metazoa</taxon>
        <taxon>Chordata</taxon>
        <taxon>Craniata</taxon>
        <taxon>Vertebrata</taxon>
        <taxon>Euteleostomi</taxon>
        <taxon>Lepidosauria</taxon>
        <taxon>Squamata</taxon>
        <taxon>Bifurcata</taxon>
        <taxon>Unidentata</taxon>
        <taxon>Episquamata</taxon>
        <taxon>Toxicofera</taxon>
        <taxon>Serpentes</taxon>
        <taxon>Colubroidea</taxon>
        <taxon>Elapidae</taxon>
        <taxon>Elapinae</taxon>
        <taxon>Ophiophagus</taxon>
    </lineage>
</organism>
<reference evidence="4 5" key="1">
    <citation type="journal article" date="2013" name="Proc. Natl. Acad. Sci. U.S.A.">
        <title>The king cobra genome reveals dynamic gene evolution and adaptation in the snake venom system.</title>
        <authorList>
            <person name="Vonk F.J."/>
            <person name="Casewell N.R."/>
            <person name="Henkel C.V."/>
            <person name="Heimberg A.M."/>
            <person name="Jansen H.J."/>
            <person name="McCleary R.J."/>
            <person name="Kerkkamp H.M."/>
            <person name="Vos R.A."/>
            <person name="Guerreiro I."/>
            <person name="Calvete J.J."/>
            <person name="Wuster W."/>
            <person name="Woods A.E."/>
            <person name="Logan J.M."/>
            <person name="Harrison R.A."/>
            <person name="Castoe T.A."/>
            <person name="de Koning A.P."/>
            <person name="Pollock D.D."/>
            <person name="Yandell M."/>
            <person name="Calderon D."/>
            <person name="Renjifo C."/>
            <person name="Currier R.B."/>
            <person name="Salgado D."/>
            <person name="Pla D."/>
            <person name="Sanz L."/>
            <person name="Hyder A.S."/>
            <person name="Ribeiro J.M."/>
            <person name="Arntzen J.W."/>
            <person name="van den Thillart G.E."/>
            <person name="Boetzer M."/>
            <person name="Pirovano W."/>
            <person name="Dirks R.P."/>
            <person name="Spaink H.P."/>
            <person name="Duboule D."/>
            <person name="McGlinn E."/>
            <person name="Kini R.M."/>
            <person name="Richardson M.K."/>
        </authorList>
    </citation>
    <scope>NUCLEOTIDE SEQUENCE</scope>
    <source>
        <tissue evidence="4">Blood</tissue>
    </source>
</reference>
<gene>
    <name evidence="4" type="ORF">L345_05669</name>
</gene>
<sequence length="146" mass="16080">MRFLKRKFRIEASSSTAPDKVYRMRWFSTSGDVTTLVNTSNKGPSGKKKGRSKKAHVLAASVEQATQNFLEKGEQIAKESQDLKDEINGAIYEESLCTPSLFCMHFTNGPVGEFGMLLQARLGSESGSSWPHFAGLQRGMAVVCND</sequence>
<dbReference type="Proteomes" id="UP000018936">
    <property type="component" value="Unassembled WGS sequence"/>
</dbReference>